<comment type="caution">
    <text evidence="2">The sequence shown here is derived from an EMBL/GenBank/DDBJ whole genome shotgun (WGS) entry which is preliminary data.</text>
</comment>
<evidence type="ECO:0000313" key="2">
    <source>
        <dbReference type="EMBL" id="CAD8193536.1"/>
    </source>
</evidence>
<keyword evidence="1" id="KW-0472">Membrane</keyword>
<gene>
    <name evidence="2" type="ORF">POCTA_138.1.T1040196</name>
</gene>
<feature type="transmembrane region" description="Helical" evidence="1">
    <location>
        <begin position="154"/>
        <end position="174"/>
    </location>
</feature>
<keyword evidence="1" id="KW-1133">Transmembrane helix</keyword>
<dbReference type="OrthoDB" id="304794at2759"/>
<proteinExistence type="predicted"/>
<name>A0A8S1X585_PAROT</name>
<evidence type="ECO:0008006" key="4">
    <source>
        <dbReference type="Google" id="ProtNLM"/>
    </source>
</evidence>
<reference evidence="2" key="1">
    <citation type="submission" date="2021-01" db="EMBL/GenBank/DDBJ databases">
        <authorList>
            <consortium name="Genoscope - CEA"/>
            <person name="William W."/>
        </authorList>
    </citation>
    <scope>NUCLEOTIDE SEQUENCE</scope>
</reference>
<keyword evidence="3" id="KW-1185">Reference proteome</keyword>
<evidence type="ECO:0000256" key="1">
    <source>
        <dbReference type="SAM" id="Phobius"/>
    </source>
</evidence>
<feature type="transmembrane region" description="Helical" evidence="1">
    <location>
        <begin position="106"/>
        <end position="127"/>
    </location>
</feature>
<dbReference type="Proteomes" id="UP000683925">
    <property type="component" value="Unassembled WGS sequence"/>
</dbReference>
<feature type="transmembrane region" description="Helical" evidence="1">
    <location>
        <begin position="180"/>
        <end position="203"/>
    </location>
</feature>
<sequence>MDKQFRQSENQEKLIQINRSQNIRLIKHTFQLFMIVETLVIISQIFMLSYYQLYTPFRKEPTRLWVSFYYSCQGGNCFKNKNLCTGISPSEKYQDFYCSNSQDFNLFRYILSFILILIVLIMIFDVYRMMKINNELKNEILSSNLIYKAKKYQILIILLLFSYYTILFIFIFGIDGEYGSALGSAFFVGFSGFLTYLVIILYFRYLKSRLTRESYFEKLLNEGLDESDLKQNFEFKTVECREERFYSVPESDN</sequence>
<dbReference type="AlphaFoldDB" id="A0A8S1X585"/>
<dbReference type="EMBL" id="CAJJDP010000104">
    <property type="protein sequence ID" value="CAD8193536.1"/>
    <property type="molecule type" value="Genomic_DNA"/>
</dbReference>
<dbReference type="OMA" id="ECREERF"/>
<accession>A0A8S1X585</accession>
<organism evidence="2 3">
    <name type="scientific">Paramecium octaurelia</name>
    <dbReference type="NCBI Taxonomy" id="43137"/>
    <lineage>
        <taxon>Eukaryota</taxon>
        <taxon>Sar</taxon>
        <taxon>Alveolata</taxon>
        <taxon>Ciliophora</taxon>
        <taxon>Intramacronucleata</taxon>
        <taxon>Oligohymenophorea</taxon>
        <taxon>Peniculida</taxon>
        <taxon>Parameciidae</taxon>
        <taxon>Paramecium</taxon>
    </lineage>
</organism>
<evidence type="ECO:0000313" key="3">
    <source>
        <dbReference type="Proteomes" id="UP000683925"/>
    </source>
</evidence>
<feature type="transmembrane region" description="Helical" evidence="1">
    <location>
        <begin position="29"/>
        <end position="51"/>
    </location>
</feature>
<protein>
    <recommendedName>
        <fullName evidence="4">Transmembrane protein</fullName>
    </recommendedName>
</protein>
<keyword evidence="1" id="KW-0812">Transmembrane</keyword>